<evidence type="ECO:0000313" key="4">
    <source>
        <dbReference type="Proteomes" id="UP000631312"/>
    </source>
</evidence>
<reference evidence="2 3" key="1">
    <citation type="submission" date="2020-08" db="EMBL/GenBank/DDBJ databases">
        <title>Sequencing the genomes of 1000 actinobacteria strains.</title>
        <authorList>
            <person name="Klenk H.-P."/>
        </authorList>
    </citation>
    <scope>NUCLEOTIDE SEQUENCE [LARGE SCALE GENOMIC DNA]</scope>
    <source>
        <strain evidence="2 3">DSM 43150</strain>
    </source>
</reference>
<name>A0A7W7HBP2_9ACTN</name>
<dbReference type="EMBL" id="JACHNC010000001">
    <property type="protein sequence ID" value="MBB4747590.1"/>
    <property type="molecule type" value="Genomic_DNA"/>
</dbReference>
<dbReference type="EMBL" id="BOMP01000035">
    <property type="protein sequence ID" value="GIE39849.1"/>
    <property type="molecule type" value="Genomic_DNA"/>
</dbReference>
<gene>
    <name evidence="1" type="ORF">Alo02nite_27470</name>
    <name evidence="2" type="ORF">BJ964_001751</name>
</gene>
<evidence type="ECO:0000313" key="3">
    <source>
        <dbReference type="Proteomes" id="UP000590511"/>
    </source>
</evidence>
<accession>A0A7W7HBP2</accession>
<keyword evidence="4" id="KW-1185">Reference proteome</keyword>
<evidence type="ECO:0000313" key="1">
    <source>
        <dbReference type="EMBL" id="GIE39849.1"/>
    </source>
</evidence>
<dbReference type="RefSeq" id="WP_188120213.1">
    <property type="nucleotide sequence ID" value="NZ_BOMP01000035.1"/>
</dbReference>
<evidence type="ECO:0000313" key="2">
    <source>
        <dbReference type="EMBL" id="MBB4747590.1"/>
    </source>
</evidence>
<comment type="caution">
    <text evidence="2">The sequence shown here is derived from an EMBL/GenBank/DDBJ whole genome shotgun (WGS) entry which is preliminary data.</text>
</comment>
<proteinExistence type="predicted"/>
<sequence>MTKKVSEQVADEKYRMFKRAGYSEDRARREQAATREYFRRMAEQRSKDKR</sequence>
<dbReference type="Proteomes" id="UP000590511">
    <property type="component" value="Unassembled WGS sequence"/>
</dbReference>
<organism evidence="2 3">
    <name type="scientific">Actinoplanes lobatus</name>
    <dbReference type="NCBI Taxonomy" id="113568"/>
    <lineage>
        <taxon>Bacteria</taxon>
        <taxon>Bacillati</taxon>
        <taxon>Actinomycetota</taxon>
        <taxon>Actinomycetes</taxon>
        <taxon>Micromonosporales</taxon>
        <taxon>Micromonosporaceae</taxon>
        <taxon>Actinoplanes</taxon>
    </lineage>
</organism>
<dbReference type="AlphaFoldDB" id="A0A7W7HBP2"/>
<dbReference type="Proteomes" id="UP000631312">
    <property type="component" value="Unassembled WGS sequence"/>
</dbReference>
<protein>
    <submittedName>
        <fullName evidence="2">Uncharacterized protein</fullName>
    </submittedName>
</protein>
<reference evidence="1 4" key="2">
    <citation type="submission" date="2021-01" db="EMBL/GenBank/DDBJ databases">
        <title>Whole genome shotgun sequence of Actinoplanes lobatus NBRC 12513.</title>
        <authorList>
            <person name="Komaki H."/>
            <person name="Tamura T."/>
        </authorList>
    </citation>
    <scope>NUCLEOTIDE SEQUENCE [LARGE SCALE GENOMIC DNA]</scope>
    <source>
        <strain evidence="1 4">NBRC 12513</strain>
    </source>
</reference>